<dbReference type="PANTHER" id="PTHR34069">
    <property type="entry name" value="3-OXOACYL-[ACYL-CARRIER-PROTEIN] SYNTHASE 3"/>
    <property type="match status" value="1"/>
</dbReference>
<keyword evidence="1" id="KW-0808">Transferase</keyword>
<protein>
    <submittedName>
        <fullName evidence="5">Ketoacyl-ACP synthase III</fullName>
    </submittedName>
</protein>
<evidence type="ECO:0000256" key="1">
    <source>
        <dbReference type="ARBA" id="ARBA00022679"/>
    </source>
</evidence>
<evidence type="ECO:0000313" key="6">
    <source>
        <dbReference type="Proteomes" id="UP000321812"/>
    </source>
</evidence>
<evidence type="ECO:0000259" key="4">
    <source>
        <dbReference type="Pfam" id="PF08545"/>
    </source>
</evidence>
<evidence type="ECO:0000256" key="2">
    <source>
        <dbReference type="ARBA" id="ARBA00023315"/>
    </source>
</evidence>
<comment type="caution">
    <text evidence="5">The sequence shown here is derived from an EMBL/GenBank/DDBJ whole genome shotgun (WGS) entry which is preliminary data.</text>
</comment>
<dbReference type="RefSeq" id="WP_147497530.1">
    <property type="nucleotide sequence ID" value="NZ_VOAP01000025.1"/>
</dbReference>
<dbReference type="Proteomes" id="UP000321812">
    <property type="component" value="Unassembled WGS sequence"/>
</dbReference>
<sequence length="331" mass="36521">MKISYYLPNNTLSNEYLAKSVENTDLANEFTAQKIYEKSGIKTRFIADDGEIVSHMCVKAANKLFCEYNIDKKNIDFIILCTENPDYIFPATAFIVHEKLGLGKQAGAFDINVGCSGYTHGLAIAKGLIESGSAKKVLFCTCDIQASINKNATIAQRIIFSDAASTTLLDENNIQKIGKFVFGSDGSGFYSMYSKYGGMAYPINKENHNEVFKNDDVEINMNGSEIVLFSLREVPIMVKNILAANNLTMNDIDFFIFHQSNMLILKTLIKMLNIPTKKMILDIEEIGNTSSSSIAITLKRAIENDTIKSGSKILIAGYGVGLSWSGSILKI</sequence>
<dbReference type="InterPro" id="IPR013747">
    <property type="entry name" value="ACP_syn_III_C"/>
</dbReference>
<evidence type="ECO:0000313" key="5">
    <source>
        <dbReference type="EMBL" id="TWO18977.1"/>
    </source>
</evidence>
<dbReference type="Pfam" id="PF08541">
    <property type="entry name" value="ACP_syn_III_C"/>
    <property type="match status" value="1"/>
</dbReference>
<dbReference type="CDD" id="cd00830">
    <property type="entry name" value="KAS_III"/>
    <property type="match status" value="1"/>
</dbReference>
<name>A0A562X9Z9_CAMHY</name>
<dbReference type="GO" id="GO:0004315">
    <property type="term" value="F:3-oxoacyl-[acyl-carrier-protein] synthase activity"/>
    <property type="evidence" value="ECO:0007669"/>
    <property type="project" value="InterPro"/>
</dbReference>
<dbReference type="GO" id="GO:0044550">
    <property type="term" value="P:secondary metabolite biosynthetic process"/>
    <property type="evidence" value="ECO:0007669"/>
    <property type="project" value="TreeGrafter"/>
</dbReference>
<dbReference type="InterPro" id="IPR013751">
    <property type="entry name" value="ACP_syn_III_N"/>
</dbReference>
<evidence type="ECO:0000259" key="3">
    <source>
        <dbReference type="Pfam" id="PF08541"/>
    </source>
</evidence>
<dbReference type="Gene3D" id="3.40.47.10">
    <property type="match status" value="1"/>
</dbReference>
<reference evidence="5 6" key="1">
    <citation type="submission" date="2019-07" db="EMBL/GenBank/DDBJ databases">
        <title>Rapid identification of Enteric Bacteria from Whole Genome Sequences (WGS) using Average Nucleotide Identity (ANI).</title>
        <authorList>
            <person name="Lane C."/>
        </authorList>
    </citation>
    <scope>NUCLEOTIDE SEQUENCE [LARGE SCALE GENOMIC DNA]</scope>
    <source>
        <strain evidence="5 6">D2411</strain>
    </source>
</reference>
<dbReference type="SUPFAM" id="SSF53901">
    <property type="entry name" value="Thiolase-like"/>
    <property type="match status" value="1"/>
</dbReference>
<dbReference type="GO" id="GO:0006633">
    <property type="term" value="P:fatty acid biosynthetic process"/>
    <property type="evidence" value="ECO:0007669"/>
    <property type="project" value="InterPro"/>
</dbReference>
<gene>
    <name evidence="5" type="ORF">YZ82_07650</name>
</gene>
<feature type="domain" description="Beta-ketoacyl-[acyl-carrier-protein] synthase III N-terminal" evidence="4">
    <location>
        <begin position="109"/>
        <end position="186"/>
    </location>
</feature>
<dbReference type="EMBL" id="VOAP01000025">
    <property type="protein sequence ID" value="TWO18977.1"/>
    <property type="molecule type" value="Genomic_DNA"/>
</dbReference>
<dbReference type="AlphaFoldDB" id="A0A562X9Z9"/>
<dbReference type="InterPro" id="IPR016039">
    <property type="entry name" value="Thiolase-like"/>
</dbReference>
<proteinExistence type="predicted"/>
<organism evidence="5 6">
    <name type="scientific">Campylobacter hyointestinalis</name>
    <dbReference type="NCBI Taxonomy" id="198"/>
    <lineage>
        <taxon>Bacteria</taxon>
        <taxon>Pseudomonadati</taxon>
        <taxon>Campylobacterota</taxon>
        <taxon>Epsilonproteobacteria</taxon>
        <taxon>Campylobacterales</taxon>
        <taxon>Campylobacteraceae</taxon>
        <taxon>Campylobacter</taxon>
    </lineage>
</organism>
<accession>A0A562X9Z9</accession>
<dbReference type="Pfam" id="PF08545">
    <property type="entry name" value="ACP_syn_III"/>
    <property type="match status" value="1"/>
</dbReference>
<keyword evidence="2" id="KW-0012">Acyltransferase</keyword>
<dbReference type="PANTHER" id="PTHR34069:SF2">
    <property type="entry name" value="BETA-KETOACYL-[ACYL-CARRIER-PROTEIN] SYNTHASE III"/>
    <property type="match status" value="1"/>
</dbReference>
<feature type="domain" description="Beta-ketoacyl-[acyl-carrier-protein] synthase III C-terminal" evidence="3">
    <location>
        <begin position="242"/>
        <end position="331"/>
    </location>
</feature>